<gene>
    <name evidence="5" type="ORF">PN457_03775</name>
</gene>
<evidence type="ECO:0000313" key="5">
    <source>
        <dbReference type="EMBL" id="MDB9538789.1"/>
    </source>
</evidence>
<name>A0ABT5AN99_9CYAN</name>
<dbReference type="PRINTS" id="PR00909">
    <property type="entry name" value="SPERMDNBNDNG"/>
</dbReference>
<dbReference type="RefSeq" id="WP_271731435.1">
    <property type="nucleotide sequence ID" value="NZ_JANQDP010000045.1"/>
</dbReference>
<keyword evidence="2" id="KW-0813">Transport</keyword>
<evidence type="ECO:0000256" key="3">
    <source>
        <dbReference type="ARBA" id="ARBA00022729"/>
    </source>
</evidence>
<dbReference type="SUPFAM" id="SSF53850">
    <property type="entry name" value="Periplasmic binding protein-like II"/>
    <property type="match status" value="1"/>
</dbReference>
<keyword evidence="6" id="KW-1185">Reference proteome</keyword>
<comment type="subcellular location">
    <subcellularLocation>
        <location evidence="1">Periplasm</location>
    </subcellularLocation>
</comment>
<comment type="caution">
    <text evidence="5">The sequence shown here is derived from an EMBL/GenBank/DDBJ whole genome shotgun (WGS) entry which is preliminary data.</text>
</comment>
<dbReference type="PANTHER" id="PTHR30222:SF17">
    <property type="entry name" value="SPERMIDINE_PUTRESCINE-BINDING PERIPLASMIC PROTEIN"/>
    <property type="match status" value="1"/>
</dbReference>
<organism evidence="5 6">
    <name type="scientific">Anabaenopsis arnoldii</name>
    <dbReference type="NCBI Taxonomy" id="2152938"/>
    <lineage>
        <taxon>Bacteria</taxon>
        <taxon>Bacillati</taxon>
        <taxon>Cyanobacteriota</taxon>
        <taxon>Cyanophyceae</taxon>
        <taxon>Nostocales</taxon>
        <taxon>Nodulariaceae</taxon>
        <taxon>Anabaenopsis</taxon>
    </lineage>
</organism>
<dbReference type="Pfam" id="PF13343">
    <property type="entry name" value="SBP_bac_6"/>
    <property type="match status" value="1"/>
</dbReference>
<dbReference type="PANTHER" id="PTHR30222">
    <property type="entry name" value="SPERMIDINE/PUTRESCINE-BINDING PERIPLASMIC PROTEIN"/>
    <property type="match status" value="1"/>
</dbReference>
<proteinExistence type="predicted"/>
<sequence>MCNQESKIPNPQSIDRRSFLLAAGAVALSQILVGCDTSNQTQLHIQLLKGSIPGQIVPQFRRSLQQQVQLNFAPVEQIEDLFKQLQAWEDTSKPTSKGFWNRFIPFMRSGSSSASRSQPAVASDLVTLGDYWLKAAIEQKLIQPLEEVKQLKHWSALDQKWQQLVIRDDQGNLDPQGNVWAAPYRWGSTVIIYHREKLQSLGWTPQDWSDLWRDGLQQRISLLNQSREVIGLVLKKLGKSYNTENIQTIPDLENELRALNKQVKLYSSQNYLEPLIIGDTWLAVGWSSDIIPVLSRYPQFAAVIPKSGTAIWADLWVCPTKVKKETFLSQWIDFCWQPDIAKQISVITRSNSPISPHVDLSNLQEPFRSLLQSNRQVFENSEFLSSLPPSAIQEYESLFAKIKQG</sequence>
<dbReference type="Gene3D" id="3.40.190.10">
    <property type="entry name" value="Periplasmic binding protein-like II"/>
    <property type="match status" value="2"/>
</dbReference>
<accession>A0ABT5AN99</accession>
<protein>
    <submittedName>
        <fullName evidence="5">Extracellular solute-binding protein</fullName>
    </submittedName>
</protein>
<keyword evidence="3" id="KW-0732">Signal</keyword>
<evidence type="ECO:0000313" key="6">
    <source>
        <dbReference type="Proteomes" id="UP001212499"/>
    </source>
</evidence>
<evidence type="ECO:0000256" key="1">
    <source>
        <dbReference type="ARBA" id="ARBA00004418"/>
    </source>
</evidence>
<evidence type="ECO:0000256" key="4">
    <source>
        <dbReference type="ARBA" id="ARBA00022764"/>
    </source>
</evidence>
<dbReference type="Proteomes" id="UP001212499">
    <property type="component" value="Unassembled WGS sequence"/>
</dbReference>
<evidence type="ECO:0000256" key="2">
    <source>
        <dbReference type="ARBA" id="ARBA00022448"/>
    </source>
</evidence>
<reference evidence="5 6" key="1">
    <citation type="submission" date="2023-01" db="EMBL/GenBank/DDBJ databases">
        <title>Genomes from the Australian National Cyanobacteria Reference Collection.</title>
        <authorList>
            <person name="Willis A."/>
            <person name="Lee E.M.F."/>
        </authorList>
    </citation>
    <scope>NUCLEOTIDE SEQUENCE [LARGE SCALE GENOMIC DNA]</scope>
    <source>
        <strain evidence="5 6">CS-1033</strain>
    </source>
</reference>
<dbReference type="PROSITE" id="PS51257">
    <property type="entry name" value="PROKAR_LIPOPROTEIN"/>
    <property type="match status" value="1"/>
</dbReference>
<dbReference type="InterPro" id="IPR001188">
    <property type="entry name" value="Sperm_putr-bd"/>
</dbReference>
<dbReference type="EMBL" id="JAQMUH010000046">
    <property type="protein sequence ID" value="MDB9538789.1"/>
    <property type="molecule type" value="Genomic_DNA"/>
</dbReference>
<keyword evidence="4" id="KW-0574">Periplasm</keyword>